<organism evidence="14 15">
    <name type="scientific">Abyssobacteria bacterium (strain SURF_5)</name>
    <dbReference type="NCBI Taxonomy" id="2093360"/>
    <lineage>
        <taxon>Bacteria</taxon>
        <taxon>Pseudomonadati</taxon>
        <taxon>Candidatus Hydrogenedentota</taxon>
        <taxon>Candidatus Abyssobacteria</taxon>
    </lineage>
</organism>
<dbReference type="AlphaFoldDB" id="A0A3A4NF82"/>
<dbReference type="GO" id="GO:0003677">
    <property type="term" value="F:DNA binding"/>
    <property type="evidence" value="ECO:0007669"/>
    <property type="project" value="UniProtKB-UniRule"/>
</dbReference>
<keyword evidence="8 10" id="KW-0239">DNA-directed DNA polymerase</keyword>
<evidence type="ECO:0000256" key="6">
    <source>
        <dbReference type="ARBA" id="ARBA00022695"/>
    </source>
</evidence>
<dbReference type="InterPro" id="IPR001001">
    <property type="entry name" value="DNA_polIII_beta"/>
</dbReference>
<keyword evidence="4 10" id="KW-0963">Cytoplasm</keyword>
<dbReference type="InterPro" id="IPR022635">
    <property type="entry name" value="DNA_polIII_beta_C"/>
</dbReference>
<comment type="subunit">
    <text evidence="10">Forms a ring-shaped head-to-tail homodimer around DNA.</text>
</comment>
<name>A0A3A4NF82_ABYX5</name>
<evidence type="ECO:0000256" key="4">
    <source>
        <dbReference type="ARBA" id="ARBA00022490"/>
    </source>
</evidence>
<evidence type="ECO:0000259" key="11">
    <source>
        <dbReference type="Pfam" id="PF00712"/>
    </source>
</evidence>
<dbReference type="PIRSF" id="PIRSF000804">
    <property type="entry name" value="DNA_pol_III_b"/>
    <property type="match status" value="1"/>
</dbReference>
<reference evidence="14 15" key="1">
    <citation type="journal article" date="2017" name="ISME J.">
        <title>Energy and carbon metabolisms in a deep terrestrial subsurface fluid microbial community.</title>
        <authorList>
            <person name="Momper L."/>
            <person name="Jungbluth S.P."/>
            <person name="Lee M.D."/>
            <person name="Amend J.P."/>
        </authorList>
    </citation>
    <scope>NUCLEOTIDE SEQUENCE [LARGE SCALE GENOMIC DNA]</scope>
    <source>
        <strain evidence="14">SURF_5</strain>
    </source>
</reference>
<dbReference type="Proteomes" id="UP000265882">
    <property type="component" value="Unassembled WGS sequence"/>
</dbReference>
<evidence type="ECO:0000256" key="10">
    <source>
        <dbReference type="PIRNR" id="PIRNR000804"/>
    </source>
</evidence>
<dbReference type="SMART" id="SM00480">
    <property type="entry name" value="POL3Bc"/>
    <property type="match status" value="1"/>
</dbReference>
<proteinExistence type="inferred from homology"/>
<feature type="domain" description="DNA polymerase III beta sliding clamp central" evidence="12">
    <location>
        <begin position="130"/>
        <end position="243"/>
    </location>
</feature>
<evidence type="ECO:0000259" key="12">
    <source>
        <dbReference type="Pfam" id="PF02767"/>
    </source>
</evidence>
<gene>
    <name evidence="14" type="ORF">C4520_13025</name>
</gene>
<keyword evidence="6 10" id="KW-0548">Nucleotidyltransferase</keyword>
<dbReference type="Pfam" id="PF02768">
    <property type="entry name" value="DNA_pol3_beta_3"/>
    <property type="match status" value="1"/>
</dbReference>
<evidence type="ECO:0000256" key="7">
    <source>
        <dbReference type="ARBA" id="ARBA00022705"/>
    </source>
</evidence>
<dbReference type="GO" id="GO:0008408">
    <property type="term" value="F:3'-5' exonuclease activity"/>
    <property type="evidence" value="ECO:0007669"/>
    <property type="project" value="InterPro"/>
</dbReference>
<comment type="caution">
    <text evidence="14">The sequence shown here is derived from an EMBL/GenBank/DDBJ whole genome shotgun (WGS) entry which is preliminary data.</text>
</comment>
<feature type="domain" description="DNA polymerase III beta sliding clamp N-terminal" evidence="11">
    <location>
        <begin position="1"/>
        <end position="118"/>
    </location>
</feature>
<evidence type="ECO:0000256" key="9">
    <source>
        <dbReference type="ARBA" id="ARBA00023125"/>
    </source>
</evidence>
<evidence type="ECO:0000313" key="14">
    <source>
        <dbReference type="EMBL" id="RJP19367.1"/>
    </source>
</evidence>
<dbReference type="InterPro" id="IPR022634">
    <property type="entry name" value="DNA_polIII_beta_N"/>
</dbReference>
<dbReference type="Pfam" id="PF02767">
    <property type="entry name" value="DNA_pol3_beta_2"/>
    <property type="match status" value="1"/>
</dbReference>
<dbReference type="Pfam" id="PF00712">
    <property type="entry name" value="DNA_pol3_beta"/>
    <property type="match status" value="1"/>
</dbReference>
<dbReference type="EMBL" id="QZKU01000091">
    <property type="protein sequence ID" value="RJP19367.1"/>
    <property type="molecule type" value="Genomic_DNA"/>
</dbReference>
<dbReference type="GO" id="GO:0009360">
    <property type="term" value="C:DNA polymerase III complex"/>
    <property type="evidence" value="ECO:0007669"/>
    <property type="project" value="InterPro"/>
</dbReference>
<accession>A0A3A4NF82</accession>
<comment type="function">
    <text evidence="10">Confers DNA tethering and processivity to DNA polymerases and other proteins. Acts as a clamp, forming a ring around DNA (a reaction catalyzed by the clamp-loading complex) which diffuses in an ATP-independent manner freely and bidirectionally along dsDNA. Initially characterized for its ability to contact the catalytic subunit of DNA polymerase III (Pol III), a complex, multichain enzyme responsible for most of the replicative synthesis in bacteria; Pol III exhibits 3'-5' exonuclease proofreading activity. The beta chain is required for initiation of replication as well as for processivity of DNA replication.</text>
</comment>
<dbReference type="GO" id="GO:0005737">
    <property type="term" value="C:cytoplasm"/>
    <property type="evidence" value="ECO:0007669"/>
    <property type="project" value="UniProtKB-SubCell"/>
</dbReference>
<dbReference type="InterPro" id="IPR046938">
    <property type="entry name" value="DNA_clamp_sf"/>
</dbReference>
<evidence type="ECO:0000256" key="5">
    <source>
        <dbReference type="ARBA" id="ARBA00022679"/>
    </source>
</evidence>
<dbReference type="Gene3D" id="3.70.10.10">
    <property type="match status" value="1"/>
</dbReference>
<keyword evidence="5 10" id="KW-0808">Transferase</keyword>
<dbReference type="Gene3D" id="3.10.150.10">
    <property type="entry name" value="DNA Polymerase III, subunit A, domain 2"/>
    <property type="match status" value="1"/>
</dbReference>
<dbReference type="PANTHER" id="PTHR30478">
    <property type="entry name" value="DNA POLYMERASE III SUBUNIT BETA"/>
    <property type="match status" value="1"/>
</dbReference>
<comment type="similarity">
    <text evidence="2 10">Belongs to the beta sliding clamp family.</text>
</comment>
<evidence type="ECO:0000256" key="8">
    <source>
        <dbReference type="ARBA" id="ARBA00022932"/>
    </source>
</evidence>
<dbReference type="SUPFAM" id="SSF55979">
    <property type="entry name" value="DNA clamp"/>
    <property type="match status" value="3"/>
</dbReference>
<dbReference type="CDD" id="cd00140">
    <property type="entry name" value="beta_clamp"/>
    <property type="match status" value="1"/>
</dbReference>
<dbReference type="InterPro" id="IPR022637">
    <property type="entry name" value="DNA_polIII_beta_cen"/>
</dbReference>
<evidence type="ECO:0000256" key="2">
    <source>
        <dbReference type="ARBA" id="ARBA00010752"/>
    </source>
</evidence>
<evidence type="ECO:0000256" key="3">
    <source>
        <dbReference type="ARBA" id="ARBA00021035"/>
    </source>
</evidence>
<feature type="domain" description="DNA polymerase III beta sliding clamp C-terminal" evidence="13">
    <location>
        <begin position="246"/>
        <end position="365"/>
    </location>
</feature>
<evidence type="ECO:0000313" key="15">
    <source>
        <dbReference type="Proteomes" id="UP000265882"/>
    </source>
</evidence>
<dbReference type="GO" id="GO:0003887">
    <property type="term" value="F:DNA-directed DNA polymerase activity"/>
    <property type="evidence" value="ECO:0007669"/>
    <property type="project" value="UniProtKB-UniRule"/>
</dbReference>
<evidence type="ECO:0000256" key="1">
    <source>
        <dbReference type="ARBA" id="ARBA00004496"/>
    </source>
</evidence>
<evidence type="ECO:0000259" key="13">
    <source>
        <dbReference type="Pfam" id="PF02768"/>
    </source>
</evidence>
<dbReference type="GO" id="GO:0006271">
    <property type="term" value="P:DNA strand elongation involved in DNA replication"/>
    <property type="evidence" value="ECO:0007669"/>
    <property type="project" value="TreeGrafter"/>
</dbReference>
<dbReference type="PANTHER" id="PTHR30478:SF0">
    <property type="entry name" value="BETA SLIDING CLAMP"/>
    <property type="match status" value="1"/>
</dbReference>
<sequence>MKLAIARDQLRDAIGNVQSVVSTRSTLPMLQYVLMSAKNNSLKLVATDLEVGIECVIECDEMKQEGTVTLPAKKLHEVVNILPQGTIAMTASDSNAVTLTSGVVRYKLMGMPPDDFPKSPDVKRDKSFVLPQALLKEMLKKVSFSISIDPNRINITGLLLALTQSQLRLVSTDGRRLSYARHTLENPPDGDSSYIIPRKTVLELERLLSDEGDVTIYLSDNQIAFEFGNLLVISNLIDAVFPNYEQVVPRGYERKVIAEKELFGVATKRAQVLTTDRYNLVKFEISPGKMVVTTNSPEVGEAKDEFDVEYQGETISIGFNPQFVLDVLKIVDEEKVTLELKDAQSSGLIKPLDNDNYMYVVMPVRL</sequence>
<comment type="subcellular location">
    <subcellularLocation>
        <location evidence="1 10">Cytoplasm</location>
    </subcellularLocation>
</comment>
<protein>
    <recommendedName>
        <fullName evidence="3 10">Beta sliding clamp</fullName>
    </recommendedName>
</protein>
<keyword evidence="9" id="KW-0238">DNA-binding</keyword>
<dbReference type="NCBIfam" id="TIGR00663">
    <property type="entry name" value="dnan"/>
    <property type="match status" value="1"/>
</dbReference>
<keyword evidence="7 10" id="KW-0235">DNA replication</keyword>